<dbReference type="NCBIfam" id="TIGR01646">
    <property type="entry name" value="vgr_GE"/>
    <property type="match status" value="1"/>
</dbReference>
<reference evidence="4 5" key="1">
    <citation type="submission" date="2018-05" db="EMBL/GenBank/DDBJ databases">
        <title>Reference genomes for bee gut microbiota database.</title>
        <authorList>
            <person name="Ellegaard K.M."/>
        </authorList>
    </citation>
    <scope>NUCLEOTIDE SEQUENCE [LARGE SCALE GENOMIC DNA]</scope>
    <source>
        <strain evidence="4 5">ESL0167</strain>
    </source>
</reference>
<feature type="domain" description="Gp5/Type VI secretion system Vgr protein OB-fold" evidence="2">
    <location>
        <begin position="384"/>
        <end position="450"/>
    </location>
</feature>
<feature type="domain" description="Gp5/Type VI secretion system Vgr C-terminal trimerisation" evidence="3">
    <location>
        <begin position="468"/>
        <end position="502"/>
    </location>
</feature>
<dbReference type="RefSeq" id="WP_110444315.1">
    <property type="nucleotide sequence ID" value="NZ_QGLM01000033.1"/>
</dbReference>
<evidence type="ECO:0000259" key="3">
    <source>
        <dbReference type="Pfam" id="PF22178"/>
    </source>
</evidence>
<evidence type="ECO:0000259" key="2">
    <source>
        <dbReference type="Pfam" id="PF04717"/>
    </source>
</evidence>
<dbReference type="InterPro" id="IPR017847">
    <property type="entry name" value="T6SS_RhsGE_Vgr_subset"/>
</dbReference>
<dbReference type="NCBIfam" id="TIGR03361">
    <property type="entry name" value="VI_Rhs_Vgr"/>
    <property type="match status" value="1"/>
</dbReference>
<proteinExistence type="inferred from homology"/>
<dbReference type="InterPro" id="IPR037026">
    <property type="entry name" value="Vgr_OB-fold_dom_sf"/>
</dbReference>
<dbReference type="InterPro" id="IPR050708">
    <property type="entry name" value="T6SS_VgrG/RHS"/>
</dbReference>
<dbReference type="Proteomes" id="UP000247838">
    <property type="component" value="Unassembled WGS sequence"/>
</dbReference>
<feature type="non-terminal residue" evidence="4">
    <location>
        <position position="503"/>
    </location>
</feature>
<dbReference type="SUPFAM" id="SSF69255">
    <property type="entry name" value="gp5 N-terminal domain-like"/>
    <property type="match status" value="1"/>
</dbReference>
<dbReference type="SUPFAM" id="SSF69279">
    <property type="entry name" value="Phage tail proteins"/>
    <property type="match status" value="2"/>
</dbReference>
<organism evidence="4 5">
    <name type="scientific">Frischella perrara</name>
    <dbReference type="NCBI Taxonomy" id="1267021"/>
    <lineage>
        <taxon>Bacteria</taxon>
        <taxon>Pseudomonadati</taxon>
        <taxon>Pseudomonadota</taxon>
        <taxon>Gammaproteobacteria</taxon>
        <taxon>Orbales</taxon>
        <taxon>Orbaceae</taxon>
        <taxon>Frischella</taxon>
    </lineage>
</organism>
<evidence type="ECO:0000256" key="1">
    <source>
        <dbReference type="ARBA" id="ARBA00005558"/>
    </source>
</evidence>
<dbReference type="AlphaFoldDB" id="A0A318MN33"/>
<dbReference type="PANTHER" id="PTHR32305">
    <property type="match status" value="1"/>
</dbReference>
<dbReference type="InterPro" id="IPR006533">
    <property type="entry name" value="T6SS_Vgr_RhsGE"/>
</dbReference>
<gene>
    <name evidence="4" type="ORF">DKK76_11495</name>
</gene>
<comment type="caution">
    <text evidence="4">The sequence shown here is derived from an EMBL/GenBank/DDBJ whole genome shotgun (WGS) entry which is preliminary data.</text>
</comment>
<dbReference type="Gene3D" id="2.30.110.50">
    <property type="match status" value="1"/>
</dbReference>
<dbReference type="Pfam" id="PF04717">
    <property type="entry name" value="Phage_base_V"/>
    <property type="match status" value="1"/>
</dbReference>
<name>A0A318MN33_FRIPE</name>
<evidence type="ECO:0000313" key="4">
    <source>
        <dbReference type="EMBL" id="PXY94006.1"/>
    </source>
</evidence>
<dbReference type="InterPro" id="IPR006531">
    <property type="entry name" value="Gp5/Vgr_OB"/>
</dbReference>
<dbReference type="Pfam" id="PF22178">
    <property type="entry name" value="Gp5_trimer_C"/>
    <property type="match status" value="1"/>
</dbReference>
<accession>A0A318MN33</accession>
<dbReference type="Pfam" id="PF05954">
    <property type="entry name" value="Phage_GPD"/>
    <property type="match status" value="1"/>
</dbReference>
<dbReference type="Gene3D" id="2.40.50.230">
    <property type="entry name" value="Gp5 N-terminal domain"/>
    <property type="match status" value="1"/>
</dbReference>
<comment type="similarity">
    <text evidence="1">Belongs to the VgrG protein family.</text>
</comment>
<dbReference type="InterPro" id="IPR054030">
    <property type="entry name" value="Gp5_Vgr_C"/>
</dbReference>
<dbReference type="Gene3D" id="3.55.50.10">
    <property type="entry name" value="Baseplate protein-like domains"/>
    <property type="match status" value="1"/>
</dbReference>
<dbReference type="EMBL" id="QGLM01000033">
    <property type="protein sequence ID" value="PXY94006.1"/>
    <property type="molecule type" value="Genomic_DNA"/>
</dbReference>
<dbReference type="SUPFAM" id="SSF69349">
    <property type="entry name" value="Phage fibre proteins"/>
    <property type="match status" value="1"/>
</dbReference>
<protein>
    <submittedName>
        <fullName evidence="4">Type VI secretion system tip protein VgrG</fullName>
    </submittedName>
</protein>
<sequence length="503" mass="57931">MKLNGLYFDCQVDGCSPDTFSVTEFTLDEHLSSLFTLTLTLTSADPDIDINSLILCNAHLTVINNGLPQREVTGIITEAKRGKSGFRQTYYTLIIRPSLWLMTQRQQSRIFHFKSIPDVLDILLQEHQIRFSCDCRDNHNLREFITQKRETDYDFFCRLAAEEGISFWFEVTKGEEQCLYSDSFLSVLGGDTLKYNIHPQSSTEGDFAYQIDYSVKMTPQMAMGKDRTYLHPRYPYQHEVEQKTLQDVNLSRYKIYDSFARFPDYDSAEQMTRYRLEALQKESEYGEGDSNCFNLRPGYYFQLCGHPSTALNSKWQVTSVVHHGVLPQSGQEDFSDKAATLTNHFSFMPYFKNWRPMFIPKPIADGPEVAEVVGPAGEEIFTNDLGQVKVHFHWNLYDQADEKASCWVRVMQGWSGSGYGFYAIPRIGQEVIVNYINGDIDRPIITGCTYNDVMPLPIELPENKTQTVFRTQTHKGQGFNELRFDDATDNQLLHLHAQKDMDV</sequence>
<dbReference type="Gene3D" id="4.10.220.110">
    <property type="match status" value="1"/>
</dbReference>
<dbReference type="PANTHER" id="PTHR32305:SF11">
    <property type="entry name" value="TYPE VI SECRETION SYSTEM SPIKE PROTEIN VGRG3"/>
    <property type="match status" value="1"/>
</dbReference>
<evidence type="ECO:0000313" key="5">
    <source>
        <dbReference type="Proteomes" id="UP000247838"/>
    </source>
</evidence>